<evidence type="ECO:0000256" key="1">
    <source>
        <dbReference type="SAM" id="SignalP"/>
    </source>
</evidence>
<sequence length="236" mass="26360">MKKQLLSVFLLIFALSQAISLYAQTPTSTASATSPTAVKIDKEVVDLKERVAKSVAENRKKDQKAMSGFAIVKDGAVKVKDIDDETEYEVKIDSSLTKIYQIQGLTKKEVKSDDIKKNAYIIVTGPIVDKTINANIVFIDEAFIVQTGKITELNKTDFYIKLTTLDKDTITLDVESGTKQNMLNIKTLEIERTGFSKIKEGDTIHFVAKRDTSSQSSVGRFAAYKMLIIPQEYFIK</sequence>
<proteinExistence type="predicted"/>
<gene>
    <name evidence="2" type="ORF">COY90_03350</name>
</gene>
<reference evidence="3" key="1">
    <citation type="submission" date="2017-09" db="EMBL/GenBank/DDBJ databases">
        <title>Depth-based differentiation of microbial function through sediment-hosted aquifers and enrichment of novel symbionts in the deep terrestrial subsurface.</title>
        <authorList>
            <person name="Probst A.J."/>
            <person name="Ladd B."/>
            <person name="Jarett J.K."/>
            <person name="Geller-Mcgrath D.E."/>
            <person name="Sieber C.M.K."/>
            <person name="Emerson J.B."/>
            <person name="Anantharaman K."/>
            <person name="Thomas B.C."/>
            <person name="Malmstrom R."/>
            <person name="Stieglmeier M."/>
            <person name="Klingl A."/>
            <person name="Woyke T."/>
            <person name="Ryan C.M."/>
            <person name="Banfield J.F."/>
        </authorList>
    </citation>
    <scope>NUCLEOTIDE SEQUENCE [LARGE SCALE GENOMIC DNA]</scope>
</reference>
<dbReference type="AlphaFoldDB" id="A0A2M7QDI3"/>
<dbReference type="EMBL" id="PFLF01000071">
    <property type="protein sequence ID" value="PIY68923.1"/>
    <property type="molecule type" value="Genomic_DNA"/>
</dbReference>
<feature type="chain" id="PRO_5014611118" description="DUF5666 domain-containing protein" evidence="1">
    <location>
        <begin position="24"/>
        <end position="236"/>
    </location>
</feature>
<accession>A0A2M7QDI3</accession>
<protein>
    <recommendedName>
        <fullName evidence="4">DUF5666 domain-containing protein</fullName>
    </recommendedName>
</protein>
<evidence type="ECO:0000313" key="3">
    <source>
        <dbReference type="Proteomes" id="UP000230108"/>
    </source>
</evidence>
<comment type="caution">
    <text evidence="2">The sequence shown here is derived from an EMBL/GenBank/DDBJ whole genome shotgun (WGS) entry which is preliminary data.</text>
</comment>
<dbReference type="Proteomes" id="UP000230108">
    <property type="component" value="Unassembled WGS sequence"/>
</dbReference>
<name>A0A2M7QDI3_9BACT</name>
<feature type="signal peptide" evidence="1">
    <location>
        <begin position="1"/>
        <end position="23"/>
    </location>
</feature>
<keyword evidence="1" id="KW-0732">Signal</keyword>
<organism evidence="2 3">
    <name type="scientific">Candidatus Roizmanbacteria bacterium CG_4_10_14_0_8_um_filter_39_9</name>
    <dbReference type="NCBI Taxonomy" id="1974829"/>
    <lineage>
        <taxon>Bacteria</taxon>
        <taxon>Candidatus Roizmaniibacteriota</taxon>
    </lineage>
</organism>
<evidence type="ECO:0000313" key="2">
    <source>
        <dbReference type="EMBL" id="PIY68923.1"/>
    </source>
</evidence>
<evidence type="ECO:0008006" key="4">
    <source>
        <dbReference type="Google" id="ProtNLM"/>
    </source>
</evidence>